<evidence type="ECO:0000313" key="12">
    <source>
        <dbReference type="EMBL" id="KAF7762045.1"/>
    </source>
</evidence>
<dbReference type="PROSITE" id="PS50893">
    <property type="entry name" value="ABC_TRANSPORTER_2"/>
    <property type="match status" value="2"/>
</dbReference>
<dbReference type="GO" id="GO:0015421">
    <property type="term" value="F:ABC-type oligopeptide transporter activity"/>
    <property type="evidence" value="ECO:0007669"/>
    <property type="project" value="TreeGrafter"/>
</dbReference>
<dbReference type="Proteomes" id="UP000629468">
    <property type="component" value="Unassembled WGS sequence"/>
</dbReference>
<dbReference type="FunFam" id="3.40.50.300:FF:000604">
    <property type="entry name" value="ABC transporter B family member 28"/>
    <property type="match status" value="1"/>
</dbReference>
<feature type="transmembrane region" description="Helical" evidence="9">
    <location>
        <begin position="1113"/>
        <end position="1135"/>
    </location>
</feature>
<feature type="transmembrane region" description="Helical" evidence="9">
    <location>
        <begin position="943"/>
        <end position="964"/>
    </location>
</feature>
<organism evidence="12 13">
    <name type="scientific">Agaricus bisporus var. burnettii</name>
    <dbReference type="NCBI Taxonomy" id="192524"/>
    <lineage>
        <taxon>Eukaryota</taxon>
        <taxon>Fungi</taxon>
        <taxon>Dikarya</taxon>
        <taxon>Basidiomycota</taxon>
        <taxon>Agaricomycotina</taxon>
        <taxon>Agaricomycetes</taxon>
        <taxon>Agaricomycetidae</taxon>
        <taxon>Agaricales</taxon>
        <taxon>Agaricineae</taxon>
        <taxon>Agaricaceae</taxon>
        <taxon>Agaricus</taxon>
    </lineage>
</organism>
<feature type="region of interest" description="Disordered" evidence="8">
    <location>
        <begin position="1"/>
        <end position="40"/>
    </location>
</feature>
<dbReference type="InterPro" id="IPR039421">
    <property type="entry name" value="Type_1_exporter"/>
</dbReference>
<dbReference type="CDD" id="cd18578">
    <property type="entry name" value="ABC_6TM_Pgp_ABCB1_D2_like"/>
    <property type="match status" value="1"/>
</dbReference>
<dbReference type="InterPro" id="IPR017871">
    <property type="entry name" value="ABC_transporter-like_CS"/>
</dbReference>
<feature type="transmembrane region" description="Helical" evidence="9">
    <location>
        <begin position="208"/>
        <end position="232"/>
    </location>
</feature>
<evidence type="ECO:0000256" key="5">
    <source>
        <dbReference type="ARBA" id="ARBA00022840"/>
    </source>
</evidence>
<feature type="transmembrane region" description="Helical" evidence="9">
    <location>
        <begin position="118"/>
        <end position="139"/>
    </location>
</feature>
<evidence type="ECO:0000256" key="2">
    <source>
        <dbReference type="ARBA" id="ARBA00022448"/>
    </source>
</evidence>
<keyword evidence="4" id="KW-0547">Nucleotide-binding</keyword>
<accession>A0A8H7C4W6</accession>
<evidence type="ECO:0000256" key="3">
    <source>
        <dbReference type="ARBA" id="ARBA00022692"/>
    </source>
</evidence>
<feature type="transmembrane region" description="Helical" evidence="9">
    <location>
        <begin position="338"/>
        <end position="360"/>
    </location>
</feature>
<feature type="domain" description="ABC transporter" evidence="10">
    <location>
        <begin position="413"/>
        <end position="670"/>
    </location>
</feature>
<evidence type="ECO:0000256" key="8">
    <source>
        <dbReference type="SAM" id="MobiDB-lite"/>
    </source>
</evidence>
<dbReference type="InterPro" id="IPR036640">
    <property type="entry name" value="ABC1_TM_sf"/>
</dbReference>
<evidence type="ECO:0000259" key="10">
    <source>
        <dbReference type="PROSITE" id="PS50893"/>
    </source>
</evidence>
<keyword evidence="7 9" id="KW-0472">Membrane</keyword>
<dbReference type="PANTHER" id="PTHR43394:SF15">
    <property type="entry name" value="ALPHA-FACTOR-TRANSPORTING ATPASE"/>
    <property type="match status" value="1"/>
</dbReference>
<evidence type="ECO:0000256" key="1">
    <source>
        <dbReference type="ARBA" id="ARBA00004141"/>
    </source>
</evidence>
<dbReference type="SUPFAM" id="SSF52540">
    <property type="entry name" value="P-loop containing nucleoside triphosphate hydrolases"/>
    <property type="match status" value="2"/>
</dbReference>
<feature type="domain" description="ABC transporter" evidence="10">
    <location>
        <begin position="1293"/>
        <end position="1542"/>
    </location>
</feature>
<dbReference type="PROSITE" id="PS00211">
    <property type="entry name" value="ABC_TRANSPORTER_1"/>
    <property type="match status" value="1"/>
</dbReference>
<dbReference type="PROSITE" id="PS50929">
    <property type="entry name" value="ABC_TM1F"/>
    <property type="match status" value="2"/>
</dbReference>
<comment type="subcellular location">
    <subcellularLocation>
        <location evidence="1">Membrane</location>
        <topology evidence="1">Multi-pass membrane protein</topology>
    </subcellularLocation>
</comment>
<dbReference type="Gene3D" id="1.20.1560.10">
    <property type="entry name" value="ABC transporter type 1, transmembrane domain"/>
    <property type="match status" value="2"/>
</dbReference>
<keyword evidence="3 9" id="KW-0812">Transmembrane</keyword>
<dbReference type="PANTHER" id="PTHR43394">
    <property type="entry name" value="ATP-DEPENDENT PERMEASE MDL1, MITOCHONDRIAL"/>
    <property type="match status" value="1"/>
</dbReference>
<feature type="transmembrane region" description="Helical" evidence="9">
    <location>
        <begin position="1083"/>
        <end position="1107"/>
    </location>
</feature>
<evidence type="ECO:0000256" key="6">
    <source>
        <dbReference type="ARBA" id="ARBA00022989"/>
    </source>
</evidence>
<dbReference type="InterPro" id="IPR003439">
    <property type="entry name" value="ABC_transporter-like_ATP-bd"/>
</dbReference>
<dbReference type="SUPFAM" id="SSF90123">
    <property type="entry name" value="ABC transporter transmembrane region"/>
    <property type="match status" value="2"/>
</dbReference>
<dbReference type="EMBL" id="JABXXO010000012">
    <property type="protein sequence ID" value="KAF7762045.1"/>
    <property type="molecule type" value="Genomic_DNA"/>
</dbReference>
<dbReference type="InterPro" id="IPR027417">
    <property type="entry name" value="P-loop_NTPase"/>
</dbReference>
<keyword evidence="5" id="KW-0067">ATP-binding</keyword>
<proteinExistence type="predicted"/>
<dbReference type="Pfam" id="PF00005">
    <property type="entry name" value="ABC_tran"/>
    <property type="match status" value="2"/>
</dbReference>
<reference evidence="12 13" key="1">
    <citation type="journal article" name="Sci. Rep.">
        <title>Telomere-to-telomere assembled and centromere annotated genomes of the two main subspecies of the button mushroom Agaricus bisporus reveal especially polymorphic chromosome ends.</title>
        <authorList>
            <person name="Sonnenberg A.S.M."/>
            <person name="Sedaghat-Telgerd N."/>
            <person name="Lavrijssen B."/>
            <person name="Ohm R.A."/>
            <person name="Hendrickx P.M."/>
            <person name="Scholtmeijer K."/>
            <person name="Baars J.J.P."/>
            <person name="van Peer A."/>
        </authorList>
    </citation>
    <scope>NUCLEOTIDE SEQUENCE [LARGE SCALE GENOMIC DNA]</scope>
    <source>
        <strain evidence="12 13">H119_p4</strain>
    </source>
</reference>
<evidence type="ECO:0000256" key="9">
    <source>
        <dbReference type="SAM" id="Phobius"/>
    </source>
</evidence>
<evidence type="ECO:0000256" key="4">
    <source>
        <dbReference type="ARBA" id="ARBA00022741"/>
    </source>
</evidence>
<dbReference type="GO" id="GO:0005743">
    <property type="term" value="C:mitochondrial inner membrane"/>
    <property type="evidence" value="ECO:0007669"/>
    <property type="project" value="TreeGrafter"/>
</dbReference>
<dbReference type="CDD" id="cd18577">
    <property type="entry name" value="ABC_6TM_Pgp_ABCB1_D1_like"/>
    <property type="match status" value="1"/>
</dbReference>
<evidence type="ECO:0000313" key="13">
    <source>
        <dbReference type="Proteomes" id="UP000629468"/>
    </source>
</evidence>
<feature type="transmembrane region" description="Helical" evidence="9">
    <location>
        <begin position="1195"/>
        <end position="1220"/>
    </location>
</feature>
<evidence type="ECO:0000259" key="11">
    <source>
        <dbReference type="PROSITE" id="PS50929"/>
    </source>
</evidence>
<feature type="domain" description="ABC transmembrane type-1" evidence="11">
    <location>
        <begin position="945"/>
        <end position="1255"/>
    </location>
</feature>
<feature type="domain" description="ABC transmembrane type-1" evidence="11">
    <location>
        <begin position="65"/>
        <end position="361"/>
    </location>
</feature>
<dbReference type="InterPro" id="IPR011527">
    <property type="entry name" value="ABC1_TM_dom"/>
</dbReference>
<evidence type="ECO:0008006" key="14">
    <source>
        <dbReference type="Google" id="ProtNLM"/>
    </source>
</evidence>
<feature type="region of interest" description="Disordered" evidence="8">
    <location>
        <begin position="1040"/>
        <end position="1065"/>
    </location>
</feature>
<comment type="caution">
    <text evidence="12">The sequence shown here is derived from an EMBL/GenBank/DDBJ whole genome shotgun (WGS) entry which is preliminary data.</text>
</comment>
<dbReference type="InterPro" id="IPR003593">
    <property type="entry name" value="AAA+_ATPase"/>
</dbReference>
<feature type="transmembrane region" description="Helical" evidence="9">
    <location>
        <begin position="298"/>
        <end position="318"/>
    </location>
</feature>
<dbReference type="Gene3D" id="3.40.50.300">
    <property type="entry name" value="P-loop containing nucleotide triphosphate hydrolases"/>
    <property type="match status" value="2"/>
</dbReference>
<dbReference type="Pfam" id="PF00664">
    <property type="entry name" value="ABC_membrane"/>
    <property type="match status" value="3"/>
</dbReference>
<dbReference type="GO" id="GO:0016887">
    <property type="term" value="F:ATP hydrolysis activity"/>
    <property type="evidence" value="ECO:0007669"/>
    <property type="project" value="InterPro"/>
</dbReference>
<dbReference type="GO" id="GO:0005524">
    <property type="term" value="F:ATP binding"/>
    <property type="evidence" value="ECO:0007669"/>
    <property type="project" value="UniProtKB-KW"/>
</dbReference>
<feature type="transmembrane region" description="Helical" evidence="9">
    <location>
        <begin position="984"/>
        <end position="1006"/>
    </location>
</feature>
<dbReference type="SMART" id="SM00382">
    <property type="entry name" value="AAA"/>
    <property type="match status" value="2"/>
</dbReference>
<feature type="transmembrane region" description="Helical" evidence="9">
    <location>
        <begin position="58"/>
        <end position="83"/>
    </location>
</feature>
<name>A0A8H7C4W6_AGABI</name>
<sequence length="1548" mass="169377">MRTSAGNADYELDVSPRSSLSDVDLESSMPTQQPPQLPTPAPGPSIKLLFSLLSRGSVICLLLPAILTSIIAGGVAPFMTYVIGQSFDAFAHFSSLQTITQQDKDGLLHDVGIAALELLALGVGALALASITSSLWIWTGERNAAALRRVLYQSMEEKDMFWYDTTFGEQDAGGIMAKFTRETDDVRMATSLASGYLVQYLTTTIACLLLAFIGSWALTLVILSAVPLLTLIQAMSQRIASPLLFHERHQTAVTATLISRVLSSITTVKAYNAQPYERSRAASSFETLRLAARRLNKVWGVTSGMGQFVMMGMFVQGFWFGGKLVRDGKISSGDVMAVFWACLIATSNLQMCIPQFIILAKGKFSMAALMEIIHGSSSSSDSSRSSTAPPPTSSSFKTSLPGKVVPSKVYGEISIRNISFSYPSKPSHPVLNNVSIYIPANEFTFIVGSSGSGKSTIASLLMGLYQPSEGQILLDDRDFSLLDETWLRGVLGAVSQSGMVVLDGRSVWDNIAVGVYGRPGETTSVDDQEVNDACRMALVHEFVKDLPEGYDTILGSGSRDGEGEDDKGTGIMLSGGQRQRLEIARARIRDPEILILDEATSALDVLSRVLVFSALRQWRKDKTTLVITHELAQIEREDFVYVLKSGKVAEQGYRRDLEKVSATSKAAEDGAGEFRRMLEVQRGMSGEKERKYAEFEDEEYYDYDRPANPTPPLYSSDIEDDDAIYDPAYEHAYEPEIDPIRPLTFSDWTVDALADLLPRPFPLRDAFHDTRKSSNPFSPTAIHEDEEEEMVQAPNRHSIALVIPTIPRLAATLNASRRMSYPLTPNSPTLTCFSQGGNEKENWSQFKDTIYGSYYGHDLPEHRINEELEGDPENDIISGAGRVAVNLRRVTAKTRRRLSHSVTIQVPKLGDEVVEKENLGGVDPPKFFSTLIKGYPSIPAKPLLFLGLLICLVSGTMTPVFSFLLSSLLYQVSIGGKDTTMLNLYGGIVLGVAALDGLLLGLKYFVMEQVGMMWATKLRNLAFEKVIGQDKSWFDLAGSSSIPSSSSSSSSLPSSASSPTEGNNDIPHLIQKMVTDGDEARNLISVIVAQTIVVSTMLSVGIIWALIRGWELTLMGLAILPVFATAMAVQTRLISKCERRNKTAREEISKAWYEVLKNVKGIRYMGIEKVFKEKFHRAVAVAEERGMKGAWVEGASYGVASSLIYVAEAALFYVGAVLIANGRYTYLKMVQVLNLVVFTVTIGSQLMAFTQKIAKSTQASHDLMLLTHLSTSNTSESKGILKPSQSVLSSGPVSFRNISFAYPSNPNTLTLKSFNLTIQPGECVAVVGASGSGKSTVAALLQRMYEPLEGRIRFGDFDVCDVDAGVLRSGMGVVEQSVKVFEDKSVEENILYGQVDMDEAGKAQVVRRAAELANIDWISPDKGDGFKAILGEVSGGQAQRIGVARALARSNDIDDDGLHLLILDECTSALDVENQKQVMEAITNIRSARRHENLKMVVVTHKVEVMRMCDRLVVIKDGQVVENGEYEELMEKKGGVFRELARGGVWET</sequence>
<protein>
    <recommendedName>
        <fullName evidence="14">P-loop containing nucleoside triphosphate hydrolase protein</fullName>
    </recommendedName>
</protein>
<feature type="transmembrane region" description="Helical" evidence="9">
    <location>
        <begin position="186"/>
        <end position="202"/>
    </location>
</feature>
<keyword evidence="6 9" id="KW-1133">Transmembrane helix</keyword>
<evidence type="ECO:0000256" key="7">
    <source>
        <dbReference type="ARBA" id="ARBA00023136"/>
    </source>
</evidence>
<keyword evidence="2" id="KW-0813">Transport</keyword>
<feature type="region of interest" description="Disordered" evidence="8">
    <location>
        <begin position="376"/>
        <end position="399"/>
    </location>
</feature>
<feature type="compositionally biased region" description="Low complexity" evidence="8">
    <location>
        <begin position="1040"/>
        <end position="1059"/>
    </location>
</feature>
<gene>
    <name evidence="12" type="ORF">Agabi119p4_8638</name>
</gene>
<dbReference type="GO" id="GO:0090374">
    <property type="term" value="P:oligopeptide export from mitochondrion"/>
    <property type="evidence" value="ECO:0007669"/>
    <property type="project" value="TreeGrafter"/>
</dbReference>